<dbReference type="Proteomes" id="UP000197097">
    <property type="component" value="Unassembled WGS sequence"/>
</dbReference>
<dbReference type="PANTHER" id="PTHR43133:SF63">
    <property type="entry name" value="RNA POLYMERASE SIGMA FACTOR FECI-RELATED"/>
    <property type="match status" value="1"/>
</dbReference>
<accession>A0A246JIG8</accession>
<comment type="similarity">
    <text evidence="1">Belongs to the sigma-70 factor family. ECF subfamily.</text>
</comment>
<dbReference type="Gene3D" id="1.10.10.10">
    <property type="entry name" value="Winged helix-like DNA-binding domain superfamily/Winged helix DNA-binding domain"/>
    <property type="match status" value="1"/>
</dbReference>
<dbReference type="SMART" id="SM00421">
    <property type="entry name" value="HTH_LUXR"/>
    <property type="match status" value="1"/>
</dbReference>
<dbReference type="InterPro" id="IPR013325">
    <property type="entry name" value="RNA_pol_sigma_r2"/>
</dbReference>
<dbReference type="InterPro" id="IPR007627">
    <property type="entry name" value="RNA_pol_sigma70_r2"/>
</dbReference>
<dbReference type="SUPFAM" id="SSF88659">
    <property type="entry name" value="Sigma3 and sigma4 domains of RNA polymerase sigma factors"/>
    <property type="match status" value="1"/>
</dbReference>
<sequence length="191" mass="22096">MVIAAPVERDLDTDPGDLARGRASPASTAAFAAFYRAEQSRLFHYFRRKVGREAAPDLVQEAFTRMFRSGAYGRVEYPQAYLTRTAHNLLIERSRTWHRKQCMLCPLDEARDAAVPPDQERQYEAMELRRAFRKTLLAMPRRTRRVFLMHRLRGLTYAQIAEQLGLSTKTVEKHIGRALARCRKVAVGRFR</sequence>
<dbReference type="AlphaFoldDB" id="A0A246JIG8"/>
<keyword evidence="8" id="KW-1185">Reference proteome</keyword>
<comment type="caution">
    <text evidence="7">The sequence shown here is derived from an EMBL/GenBank/DDBJ whole genome shotgun (WGS) entry which is preliminary data.</text>
</comment>
<dbReference type="GO" id="GO:0003677">
    <property type="term" value="F:DNA binding"/>
    <property type="evidence" value="ECO:0007669"/>
    <property type="project" value="InterPro"/>
</dbReference>
<dbReference type="GO" id="GO:0006352">
    <property type="term" value="P:DNA-templated transcription initiation"/>
    <property type="evidence" value="ECO:0007669"/>
    <property type="project" value="InterPro"/>
</dbReference>
<dbReference type="PROSITE" id="PS00622">
    <property type="entry name" value="HTH_LUXR_1"/>
    <property type="match status" value="1"/>
</dbReference>
<dbReference type="PANTHER" id="PTHR43133">
    <property type="entry name" value="RNA POLYMERASE ECF-TYPE SIGMA FACTO"/>
    <property type="match status" value="1"/>
</dbReference>
<evidence type="ECO:0000256" key="2">
    <source>
        <dbReference type="ARBA" id="ARBA00023015"/>
    </source>
</evidence>
<protein>
    <submittedName>
        <fullName evidence="7">RNA polymerase subunit sigma-24</fullName>
    </submittedName>
</protein>
<evidence type="ECO:0000256" key="5">
    <source>
        <dbReference type="SAM" id="MobiDB-lite"/>
    </source>
</evidence>
<dbReference type="SUPFAM" id="SSF88946">
    <property type="entry name" value="Sigma2 domain of RNA polymerase sigma factors"/>
    <property type="match status" value="1"/>
</dbReference>
<dbReference type="InterPro" id="IPR013249">
    <property type="entry name" value="RNA_pol_sigma70_r4_t2"/>
</dbReference>
<evidence type="ECO:0000256" key="1">
    <source>
        <dbReference type="ARBA" id="ARBA00010641"/>
    </source>
</evidence>
<dbReference type="Gene3D" id="1.10.1740.10">
    <property type="match status" value="1"/>
</dbReference>
<dbReference type="InterPro" id="IPR000792">
    <property type="entry name" value="Tscrpt_reg_LuxR_C"/>
</dbReference>
<dbReference type="InterPro" id="IPR039425">
    <property type="entry name" value="RNA_pol_sigma-70-like"/>
</dbReference>
<organism evidence="7 8">
    <name type="scientific">Sphingopyxis witflariensis</name>
    <dbReference type="NCBI Taxonomy" id="173675"/>
    <lineage>
        <taxon>Bacteria</taxon>
        <taxon>Pseudomonadati</taxon>
        <taxon>Pseudomonadota</taxon>
        <taxon>Alphaproteobacteria</taxon>
        <taxon>Sphingomonadales</taxon>
        <taxon>Sphingomonadaceae</taxon>
        <taxon>Sphingopyxis</taxon>
    </lineage>
</organism>
<keyword evidence="4" id="KW-0804">Transcription</keyword>
<dbReference type="InterPro" id="IPR014284">
    <property type="entry name" value="RNA_pol_sigma-70_dom"/>
</dbReference>
<feature type="compositionally biased region" description="Basic and acidic residues" evidence="5">
    <location>
        <begin position="7"/>
        <end position="20"/>
    </location>
</feature>
<evidence type="ECO:0000313" key="8">
    <source>
        <dbReference type="Proteomes" id="UP000197097"/>
    </source>
</evidence>
<evidence type="ECO:0000313" key="7">
    <source>
        <dbReference type="EMBL" id="OWQ92417.1"/>
    </source>
</evidence>
<dbReference type="OrthoDB" id="9794372at2"/>
<proteinExistence type="inferred from homology"/>
<evidence type="ECO:0000256" key="3">
    <source>
        <dbReference type="ARBA" id="ARBA00023082"/>
    </source>
</evidence>
<dbReference type="RefSeq" id="WP_088474158.1">
    <property type="nucleotide sequence ID" value="NZ_NISJ01000013.1"/>
</dbReference>
<dbReference type="Pfam" id="PF08281">
    <property type="entry name" value="Sigma70_r4_2"/>
    <property type="match status" value="1"/>
</dbReference>
<dbReference type="NCBIfam" id="TIGR02937">
    <property type="entry name" value="sigma70-ECF"/>
    <property type="match status" value="1"/>
</dbReference>
<dbReference type="InterPro" id="IPR013324">
    <property type="entry name" value="RNA_pol_sigma_r3/r4-like"/>
</dbReference>
<dbReference type="InterPro" id="IPR036388">
    <property type="entry name" value="WH-like_DNA-bd_sf"/>
</dbReference>
<name>A0A246JIG8_9SPHN</name>
<feature type="region of interest" description="Disordered" evidence="5">
    <location>
        <begin position="1"/>
        <end position="22"/>
    </location>
</feature>
<keyword evidence="2" id="KW-0805">Transcription regulation</keyword>
<keyword evidence="3" id="KW-0731">Sigma factor</keyword>
<feature type="domain" description="HTH luxR-type" evidence="6">
    <location>
        <begin position="154"/>
        <end position="181"/>
    </location>
</feature>
<gene>
    <name evidence="7" type="ORF">CDQ91_18360</name>
</gene>
<dbReference type="CDD" id="cd06171">
    <property type="entry name" value="Sigma70_r4"/>
    <property type="match status" value="1"/>
</dbReference>
<evidence type="ECO:0000259" key="6">
    <source>
        <dbReference type="PROSITE" id="PS00622"/>
    </source>
</evidence>
<reference evidence="7 8" key="1">
    <citation type="journal article" date="2002" name="Int. J. Syst. Evol. Microbiol.">
        <title>Sphingopyxis witflariensis sp. nov., isolated from activated sludge.</title>
        <authorList>
            <person name="Kampfer P."/>
            <person name="Witzenberger R."/>
            <person name="Denner E.B."/>
            <person name="Busse H.J."/>
            <person name="Neef A."/>
        </authorList>
    </citation>
    <scope>NUCLEOTIDE SEQUENCE [LARGE SCALE GENOMIC DNA]</scope>
    <source>
        <strain evidence="7 8">DSM 14551</strain>
    </source>
</reference>
<dbReference type="EMBL" id="NISJ01000013">
    <property type="protein sequence ID" value="OWQ92417.1"/>
    <property type="molecule type" value="Genomic_DNA"/>
</dbReference>
<evidence type="ECO:0000256" key="4">
    <source>
        <dbReference type="ARBA" id="ARBA00023163"/>
    </source>
</evidence>
<dbReference type="Pfam" id="PF04542">
    <property type="entry name" value="Sigma70_r2"/>
    <property type="match status" value="1"/>
</dbReference>
<dbReference type="GO" id="GO:0016987">
    <property type="term" value="F:sigma factor activity"/>
    <property type="evidence" value="ECO:0007669"/>
    <property type="project" value="UniProtKB-KW"/>
</dbReference>